<sequence>MHWQRENAVPAPASSFREADSSGFVVGGGLRSSQSRLRPCVLISFTVMFVLVLTSTAHLMQLLKNLQVFNVLWKFAEGRAWQTGNAWEIRRNRFRRQELFSCPHPLPRTCAESSHPSSHVQHFNFFALLSCAMRVTQRIGKACSFLR</sequence>
<keyword evidence="1" id="KW-0812">Transmembrane</keyword>
<dbReference type="AlphaFoldDB" id="A0A7J7T145"/>
<reference evidence="2 3" key="1">
    <citation type="journal article" date="2020" name="Nature">
        <title>Six reference-quality genomes reveal evolution of bat adaptations.</title>
        <authorList>
            <person name="Jebb D."/>
            <person name="Huang Z."/>
            <person name="Pippel M."/>
            <person name="Hughes G.M."/>
            <person name="Lavrichenko K."/>
            <person name="Devanna P."/>
            <person name="Winkler S."/>
            <person name="Jermiin L.S."/>
            <person name="Skirmuntt E.C."/>
            <person name="Katzourakis A."/>
            <person name="Burkitt-Gray L."/>
            <person name="Ray D.A."/>
            <person name="Sullivan K.A.M."/>
            <person name="Roscito J.G."/>
            <person name="Kirilenko B.M."/>
            <person name="Davalos L.M."/>
            <person name="Corthals A.P."/>
            <person name="Power M.L."/>
            <person name="Jones G."/>
            <person name="Ransome R.D."/>
            <person name="Dechmann D.K.N."/>
            <person name="Locatelli A.G."/>
            <person name="Puechmaille S.J."/>
            <person name="Fedrigo O."/>
            <person name="Jarvis E.D."/>
            <person name="Hiller M."/>
            <person name="Vernes S.C."/>
            <person name="Myers E.W."/>
            <person name="Teeling E.C."/>
        </authorList>
    </citation>
    <scope>NUCLEOTIDE SEQUENCE [LARGE SCALE GENOMIC DNA]</scope>
    <source>
        <strain evidence="2">MPipKuh1</strain>
        <tissue evidence="2">Flight muscle</tissue>
    </source>
</reference>
<keyword evidence="1" id="KW-0472">Membrane</keyword>
<evidence type="ECO:0000313" key="3">
    <source>
        <dbReference type="Proteomes" id="UP000558488"/>
    </source>
</evidence>
<keyword evidence="1" id="KW-1133">Transmembrane helix</keyword>
<feature type="transmembrane region" description="Helical" evidence="1">
    <location>
        <begin position="40"/>
        <end position="60"/>
    </location>
</feature>
<evidence type="ECO:0000313" key="2">
    <source>
        <dbReference type="EMBL" id="KAF6294320.1"/>
    </source>
</evidence>
<organism evidence="2 3">
    <name type="scientific">Pipistrellus kuhlii</name>
    <name type="common">Kuhl's pipistrelle</name>
    <dbReference type="NCBI Taxonomy" id="59472"/>
    <lineage>
        <taxon>Eukaryota</taxon>
        <taxon>Metazoa</taxon>
        <taxon>Chordata</taxon>
        <taxon>Craniata</taxon>
        <taxon>Vertebrata</taxon>
        <taxon>Euteleostomi</taxon>
        <taxon>Mammalia</taxon>
        <taxon>Eutheria</taxon>
        <taxon>Laurasiatheria</taxon>
        <taxon>Chiroptera</taxon>
        <taxon>Yangochiroptera</taxon>
        <taxon>Vespertilionidae</taxon>
        <taxon>Pipistrellus</taxon>
    </lineage>
</organism>
<dbReference type="Proteomes" id="UP000558488">
    <property type="component" value="Unassembled WGS sequence"/>
</dbReference>
<dbReference type="EMBL" id="JACAGB010000034">
    <property type="protein sequence ID" value="KAF6294320.1"/>
    <property type="molecule type" value="Genomic_DNA"/>
</dbReference>
<evidence type="ECO:0000256" key="1">
    <source>
        <dbReference type="SAM" id="Phobius"/>
    </source>
</evidence>
<keyword evidence="3" id="KW-1185">Reference proteome</keyword>
<comment type="caution">
    <text evidence="2">The sequence shown here is derived from an EMBL/GenBank/DDBJ whole genome shotgun (WGS) entry which is preliminary data.</text>
</comment>
<proteinExistence type="predicted"/>
<protein>
    <submittedName>
        <fullName evidence="2">Uncharacterized protein</fullName>
    </submittedName>
</protein>
<accession>A0A7J7T145</accession>
<name>A0A7J7T145_PIPKU</name>
<gene>
    <name evidence="2" type="ORF">mPipKuh1_009730</name>
</gene>